<name>A0A0G3H1Y8_9CORY</name>
<keyword evidence="2" id="KW-1133">Transmembrane helix</keyword>
<feature type="compositionally biased region" description="Polar residues" evidence="1">
    <location>
        <begin position="623"/>
        <end position="639"/>
    </location>
</feature>
<gene>
    <name evidence="3" type="ORF">CMUST_07520</name>
</gene>
<evidence type="ECO:0000313" key="3">
    <source>
        <dbReference type="EMBL" id="AKK05833.1"/>
    </source>
</evidence>
<reference evidence="3 4" key="1">
    <citation type="journal article" date="2015" name="Genome Announc.">
        <title>Complete Genome Sequence of the Type Strain Corynebacterium mustelae DSM 45274, Isolated from Various Tissues of a Male Ferret with Lethal Sepsis.</title>
        <authorList>
            <person name="Ruckert C."/>
            <person name="Eimer J."/>
            <person name="Winkler A."/>
            <person name="Tauch A."/>
        </authorList>
    </citation>
    <scope>NUCLEOTIDE SEQUENCE [LARGE SCALE GENOMIC DNA]</scope>
    <source>
        <strain evidence="3 4">DSM 45274</strain>
    </source>
</reference>
<dbReference type="STRING" id="571915.CMUST_07520"/>
<proteinExistence type="predicted"/>
<feature type="region of interest" description="Disordered" evidence="1">
    <location>
        <begin position="712"/>
        <end position="808"/>
    </location>
</feature>
<feature type="compositionally biased region" description="Basic and acidic residues" evidence="1">
    <location>
        <begin position="27"/>
        <end position="36"/>
    </location>
</feature>
<feature type="transmembrane region" description="Helical" evidence="2">
    <location>
        <begin position="184"/>
        <end position="204"/>
    </location>
</feature>
<dbReference type="InterPro" id="IPR019286">
    <property type="entry name" value="DUF2339_TM"/>
</dbReference>
<organism evidence="3 4">
    <name type="scientific">Corynebacterium mustelae</name>
    <dbReference type="NCBI Taxonomy" id="571915"/>
    <lineage>
        <taxon>Bacteria</taxon>
        <taxon>Bacillati</taxon>
        <taxon>Actinomycetota</taxon>
        <taxon>Actinomycetes</taxon>
        <taxon>Mycobacteriales</taxon>
        <taxon>Corynebacteriaceae</taxon>
        <taxon>Corynebacterium</taxon>
    </lineage>
</organism>
<evidence type="ECO:0000313" key="4">
    <source>
        <dbReference type="Proteomes" id="UP000035199"/>
    </source>
</evidence>
<feature type="transmembrane region" description="Helical" evidence="2">
    <location>
        <begin position="283"/>
        <end position="302"/>
    </location>
</feature>
<protein>
    <recommendedName>
        <fullName evidence="5">Membrane protein (DUF2339)</fullName>
    </recommendedName>
</protein>
<dbReference type="PATRIC" id="fig|571915.4.peg.1607"/>
<dbReference type="Proteomes" id="UP000035199">
    <property type="component" value="Chromosome"/>
</dbReference>
<feature type="compositionally biased region" description="Pro residues" evidence="1">
    <location>
        <begin position="47"/>
        <end position="59"/>
    </location>
</feature>
<keyword evidence="4" id="KW-1185">Reference proteome</keyword>
<feature type="transmembrane region" description="Helical" evidence="2">
    <location>
        <begin position="152"/>
        <end position="172"/>
    </location>
</feature>
<evidence type="ECO:0000256" key="1">
    <source>
        <dbReference type="SAM" id="MobiDB-lite"/>
    </source>
</evidence>
<feature type="transmembrane region" description="Helical" evidence="2">
    <location>
        <begin position="210"/>
        <end position="227"/>
    </location>
</feature>
<feature type="region of interest" description="Disordered" evidence="1">
    <location>
        <begin position="575"/>
        <end position="700"/>
    </location>
</feature>
<feature type="transmembrane region" description="Helical" evidence="2">
    <location>
        <begin position="347"/>
        <end position="373"/>
    </location>
</feature>
<feature type="transmembrane region" description="Helical" evidence="2">
    <location>
        <begin position="500"/>
        <end position="519"/>
    </location>
</feature>
<feature type="compositionally biased region" description="Low complexity" evidence="1">
    <location>
        <begin position="640"/>
        <end position="651"/>
    </location>
</feature>
<feature type="transmembrane region" description="Helical" evidence="2">
    <location>
        <begin position="259"/>
        <end position="276"/>
    </location>
</feature>
<dbReference type="KEGG" id="cmv:CMUST_07520"/>
<feature type="compositionally biased region" description="Low complexity" evidence="1">
    <location>
        <begin position="665"/>
        <end position="678"/>
    </location>
</feature>
<feature type="region of interest" description="Disordered" evidence="1">
    <location>
        <begin position="26"/>
        <end position="107"/>
    </location>
</feature>
<feature type="compositionally biased region" description="Acidic residues" evidence="1">
    <location>
        <begin position="746"/>
        <end position="762"/>
    </location>
</feature>
<dbReference type="PANTHER" id="PTHR38434:SF1">
    <property type="entry name" value="BLL2549 PROTEIN"/>
    <property type="match status" value="1"/>
</dbReference>
<keyword evidence="2" id="KW-0812">Transmembrane</keyword>
<feature type="transmembrane region" description="Helical" evidence="2">
    <location>
        <begin position="119"/>
        <end position="140"/>
    </location>
</feature>
<accession>A0A0G3H1Y8</accession>
<evidence type="ECO:0000256" key="2">
    <source>
        <dbReference type="SAM" id="Phobius"/>
    </source>
</evidence>
<feature type="transmembrane region" description="Helical" evidence="2">
    <location>
        <begin position="526"/>
        <end position="545"/>
    </location>
</feature>
<feature type="transmembrane region" description="Helical" evidence="2">
    <location>
        <begin position="438"/>
        <end position="459"/>
    </location>
</feature>
<sequence>MLVRMEEIPQSSDQIAEAMRRLQQAENEFRKARDELAALAAQIEPPRQFPAPPPPPPVTSPTINQQPYIPQPTPLHPQSPQTNQYGHPRPPYQPQPFPGTQPQAAPLPPKKPWWTNEQVIIRILGTLGTIITFAGVGFLVSLGIERGWLGPVTRVVLSALLGFAFLALSFLFKKRNFHPAAVGATSNAALLVLGATVIALGFILDLWSTSLATICLIALIIGFGIITRRWNQEGIAIATGISGFALTMWHYNYHSDLDIQLMPHTLAGIMVLYAAYKRDWKNAEIVGGILAVAGALFGDTFSADIDDFGYFILLAMLATVLLKAHPAITIGLYAVLCTFDDPITFGFAVVVCAIWIALAGGFIPWIVLIFNFLPFQFHSPREWEFIVTAAFFICFAAAVVYFKKRPQHPAFWLTWLSLGALMLSGESLAVVSRAVTNMPALSALVVGFAIATALVVALLNRDVFNKQPSPIPLLSAIFGLYYSMIAVGLIAGALGGVNGLMFGHALTSLSWIILAAWLLLKRQSSLGIGMMFAIAGILKLLLFDMDTLTGIPRVLAFLLSGAILIGITVSRGKASGAKPAVVPDTDSTPDGNDPPAAKAPDTNGTDIPAATNSEAYPEDKVDQQSFSNGDSHVTPTASHQQPQPWQQAQAAVINNPYGKDNNPATVSNTESSETTTSKTESEGHSNFAKVGEEPAAIPSDVISGADVRVIENSESGVAHSPAVPPIPEPYSGPSSEPTVVIGERDNLEDDEIIDVEIEESLDSETPSEREEDKEAVPHVGKKDGTDPSDAKPLTDSSEKPQQDEDSLK</sequence>
<feature type="transmembrane region" description="Helical" evidence="2">
    <location>
        <begin position="409"/>
        <end position="432"/>
    </location>
</feature>
<feature type="transmembrane region" description="Helical" evidence="2">
    <location>
        <begin position="385"/>
        <end position="402"/>
    </location>
</feature>
<keyword evidence="2" id="KW-0472">Membrane</keyword>
<reference evidence="4" key="2">
    <citation type="submission" date="2015-05" db="EMBL/GenBank/DDBJ databases">
        <title>Complete genome sequence of Corynebacterium mustelae DSM 45274, isolated from various tissues of a male ferret with lethal sepsis.</title>
        <authorList>
            <person name="Ruckert C."/>
            <person name="Albersmeier A."/>
            <person name="Winkler A."/>
            <person name="Tauch A."/>
        </authorList>
    </citation>
    <scope>NUCLEOTIDE SEQUENCE [LARGE SCALE GENOMIC DNA]</scope>
    <source>
        <strain evidence="4">DSM 45274</strain>
    </source>
</reference>
<feature type="compositionally biased region" description="Basic and acidic residues" evidence="1">
    <location>
        <begin position="796"/>
        <end position="808"/>
    </location>
</feature>
<dbReference type="AlphaFoldDB" id="A0A0G3H1Y8"/>
<feature type="transmembrane region" description="Helical" evidence="2">
    <location>
        <begin position="551"/>
        <end position="569"/>
    </location>
</feature>
<evidence type="ECO:0008006" key="5">
    <source>
        <dbReference type="Google" id="ProtNLM"/>
    </source>
</evidence>
<feature type="transmembrane region" description="Helical" evidence="2">
    <location>
        <begin position="234"/>
        <end position="253"/>
    </location>
</feature>
<dbReference type="EMBL" id="CP011542">
    <property type="protein sequence ID" value="AKK05833.1"/>
    <property type="molecule type" value="Genomic_DNA"/>
</dbReference>
<feature type="compositionally biased region" description="Basic and acidic residues" evidence="1">
    <location>
        <begin position="766"/>
        <end position="789"/>
    </location>
</feature>
<feature type="compositionally biased region" description="Pro residues" evidence="1">
    <location>
        <begin position="88"/>
        <end position="107"/>
    </location>
</feature>
<feature type="compositionally biased region" description="Polar residues" evidence="1">
    <location>
        <begin position="602"/>
        <end position="614"/>
    </location>
</feature>
<feature type="transmembrane region" description="Helical" evidence="2">
    <location>
        <begin position="471"/>
        <end position="494"/>
    </location>
</feature>
<feature type="transmembrane region" description="Helical" evidence="2">
    <location>
        <begin position="308"/>
        <end position="335"/>
    </location>
</feature>
<dbReference type="PANTHER" id="PTHR38434">
    <property type="entry name" value="BLL2549 PROTEIN"/>
    <property type="match status" value="1"/>
</dbReference>